<dbReference type="PANTHER" id="PTHR47338">
    <property type="entry name" value="ZN(II)2CYS6 TRANSCRIPTION FACTOR (EUROFUNG)-RELATED"/>
    <property type="match status" value="1"/>
</dbReference>
<comment type="caution">
    <text evidence="8">The sequence shown here is derived from an EMBL/GenBank/DDBJ whole genome shotgun (WGS) entry which is preliminary data.</text>
</comment>
<evidence type="ECO:0000256" key="2">
    <source>
        <dbReference type="ARBA" id="ARBA00022723"/>
    </source>
</evidence>
<feature type="region of interest" description="Disordered" evidence="6">
    <location>
        <begin position="379"/>
        <end position="414"/>
    </location>
</feature>
<feature type="compositionally biased region" description="Low complexity" evidence="6">
    <location>
        <begin position="381"/>
        <end position="407"/>
    </location>
</feature>
<evidence type="ECO:0000256" key="3">
    <source>
        <dbReference type="ARBA" id="ARBA00023015"/>
    </source>
</evidence>
<keyword evidence="9" id="KW-1185">Reference proteome</keyword>
<dbReference type="SMART" id="SM00066">
    <property type="entry name" value="GAL4"/>
    <property type="match status" value="1"/>
</dbReference>
<dbReference type="PROSITE" id="PS00463">
    <property type="entry name" value="ZN2_CY6_FUNGAL_1"/>
    <property type="match status" value="1"/>
</dbReference>
<feature type="region of interest" description="Disordered" evidence="6">
    <location>
        <begin position="1"/>
        <end position="99"/>
    </location>
</feature>
<dbReference type="EMBL" id="JABSNW010000005">
    <property type="protein sequence ID" value="KAL2887129.1"/>
    <property type="molecule type" value="Genomic_DNA"/>
</dbReference>
<evidence type="ECO:0000313" key="8">
    <source>
        <dbReference type="EMBL" id="KAL2887129.1"/>
    </source>
</evidence>
<comment type="subcellular location">
    <subcellularLocation>
        <location evidence="1">Nucleus</location>
    </subcellularLocation>
</comment>
<dbReference type="InterPro" id="IPR036864">
    <property type="entry name" value="Zn2-C6_fun-type_DNA-bd_sf"/>
</dbReference>
<evidence type="ECO:0000256" key="5">
    <source>
        <dbReference type="ARBA" id="ARBA00023242"/>
    </source>
</evidence>
<protein>
    <submittedName>
        <fullName evidence="8">Fungal specific transcription factor</fullName>
    </submittedName>
</protein>
<dbReference type="InterPro" id="IPR050815">
    <property type="entry name" value="TF_fung"/>
</dbReference>
<evidence type="ECO:0000256" key="6">
    <source>
        <dbReference type="SAM" id="MobiDB-lite"/>
    </source>
</evidence>
<feature type="domain" description="Zn(2)-C6 fungal-type" evidence="7">
    <location>
        <begin position="209"/>
        <end position="241"/>
    </location>
</feature>
<dbReference type="Proteomes" id="UP001610728">
    <property type="component" value="Unassembled WGS sequence"/>
</dbReference>
<dbReference type="Pfam" id="PF00172">
    <property type="entry name" value="Zn_clus"/>
    <property type="match status" value="1"/>
</dbReference>
<feature type="region of interest" description="Disordered" evidence="6">
    <location>
        <begin position="123"/>
        <end position="148"/>
    </location>
</feature>
<dbReference type="CDD" id="cd00067">
    <property type="entry name" value="GAL4"/>
    <property type="match status" value="1"/>
</dbReference>
<dbReference type="Pfam" id="PF04082">
    <property type="entry name" value="Fungal_trans"/>
    <property type="match status" value="1"/>
</dbReference>
<dbReference type="CDD" id="cd12148">
    <property type="entry name" value="fungal_TF_MHR"/>
    <property type="match status" value="1"/>
</dbReference>
<feature type="region of interest" description="Disordered" evidence="6">
    <location>
        <begin position="821"/>
        <end position="845"/>
    </location>
</feature>
<feature type="region of interest" description="Disordered" evidence="6">
    <location>
        <begin position="868"/>
        <end position="900"/>
    </location>
</feature>
<keyword evidence="5" id="KW-0539">Nucleus</keyword>
<evidence type="ECO:0000256" key="4">
    <source>
        <dbReference type="ARBA" id="ARBA00023163"/>
    </source>
</evidence>
<feature type="compositionally biased region" description="Basic and acidic residues" evidence="6">
    <location>
        <begin position="891"/>
        <end position="900"/>
    </location>
</feature>
<accession>A0ABR4MFT9</accession>
<evidence type="ECO:0000256" key="1">
    <source>
        <dbReference type="ARBA" id="ARBA00004123"/>
    </source>
</evidence>
<dbReference type="PROSITE" id="PS50048">
    <property type="entry name" value="ZN2_CY6_FUNGAL_2"/>
    <property type="match status" value="1"/>
</dbReference>
<dbReference type="PANTHER" id="PTHR47338:SF5">
    <property type="entry name" value="ZN(II)2CYS6 TRANSCRIPTION FACTOR (EUROFUNG)"/>
    <property type="match status" value="1"/>
</dbReference>
<gene>
    <name evidence="8" type="ORF">HOO65_050250</name>
</gene>
<dbReference type="InterPro" id="IPR001138">
    <property type="entry name" value="Zn2Cys6_DnaBD"/>
</dbReference>
<dbReference type="GeneID" id="98118862"/>
<dbReference type="SUPFAM" id="SSF57701">
    <property type="entry name" value="Zn2/Cys6 DNA-binding domain"/>
    <property type="match status" value="1"/>
</dbReference>
<name>A0ABR4MFT9_9PEZI</name>
<proteinExistence type="predicted"/>
<dbReference type="RefSeq" id="XP_070858309.1">
    <property type="nucleotide sequence ID" value="XM_071000827.1"/>
</dbReference>
<keyword evidence="3" id="KW-0805">Transcription regulation</keyword>
<sequence length="986" mass="110026">MDLNPRAPQGTGHRASAMRITNLLLPEQPSAPPSFNPGHRFQAPQSSDQVTSSPDQPPLSASVPHYYGLAAAPQPHSNPPQPPQQLSLQPPPLLSQSQSHPEFGQNIAVAVAPQKRHYDGSIVQQTNWGPQGSAPRPGADGRASEYATTTTVVPTLSRSNPEPQGSFYVFPLPESESRQGSTASSNILAPHQLKKTTRIQRHAMRSTIACLNCRKSKIKCENQGPGGACETCIKAGKECRYNDGSLSLKQVDSHPVVKADKEVDKDRERDRKRFKRYGDIINPDMSQVVEITRDNLSRDFLTVDLWNKIFDLYEQHFSPELPFIHVQTLKDAIRRKLQQDEELPHDTNLVLLGLLALTARFHRDLGKYVSHFNIGYKHRNNSSSNNNNNNHNNHNNNNSGSNSSNNNTSPKLDTNSASPFYAQILVIALGRLPSALVVPGVERVQALLMLGVHEWLQGSSPKASTMYIDAAIRLALSMKMNRELDAPDMPLRYRGSIKPNNSLQEQQNANLAAEIRRRTMFSCFVLDRFVNLGEDTSWMLPAENIRLRLPAYDWGGEKSQSNEMLWPRKSSLNITDAIYFDNEISFFVRLIDIWGEISKYSADGGRALDGPNPPWAESRFKLLNDTLRRLTACMPASLALSKANYFRCRVTTGSLYISTHTIICLCKIMLHREYVPFVALRCQGPIGPLDPPLLPPAPEDFWLDSANILFEASRDIVRLVEWSGDHLPFSPITLFGVWTAAFVGLYARHFPHMDLNCHMFDPNKEFNYRREVNITESGATGIAFGALKKMASCMAAGAIWKETFTYCDNTFHEISRRFNERQTRRAESNEALTPGASLETPGGKDLWDNGYGGRITGNSVILTIQSPGHRQNATAGGEYGNLGMSMPCSPSDRDGPDTPRDQLYGVSVSAEGAEQYDDADANEDSDFVLALRRLTFLEIGQWIKKEYTETGKSPDAEALLEWAEKIHWGQTFPGQTNYLDKSLEVH</sequence>
<keyword evidence="4" id="KW-0804">Transcription</keyword>
<evidence type="ECO:0000259" key="7">
    <source>
        <dbReference type="PROSITE" id="PS50048"/>
    </source>
</evidence>
<keyword evidence="2" id="KW-0479">Metal-binding</keyword>
<reference evidence="8 9" key="1">
    <citation type="submission" date="2020-05" db="EMBL/GenBank/DDBJ databases">
        <title>Ceratocystis lukuohia genome.</title>
        <authorList>
            <person name="Harrington T.C."/>
            <person name="Kim K."/>
            <person name="Mayers C.G."/>
        </authorList>
    </citation>
    <scope>NUCLEOTIDE SEQUENCE [LARGE SCALE GENOMIC DNA]</scope>
    <source>
        <strain evidence="8 9">C4212</strain>
    </source>
</reference>
<dbReference type="Gene3D" id="4.10.240.10">
    <property type="entry name" value="Zn(2)-C6 fungal-type DNA-binding domain"/>
    <property type="match status" value="1"/>
</dbReference>
<organism evidence="8 9">
    <name type="scientific">Ceratocystis lukuohia</name>
    <dbReference type="NCBI Taxonomy" id="2019550"/>
    <lineage>
        <taxon>Eukaryota</taxon>
        <taxon>Fungi</taxon>
        <taxon>Dikarya</taxon>
        <taxon>Ascomycota</taxon>
        <taxon>Pezizomycotina</taxon>
        <taxon>Sordariomycetes</taxon>
        <taxon>Hypocreomycetidae</taxon>
        <taxon>Microascales</taxon>
        <taxon>Ceratocystidaceae</taxon>
        <taxon>Ceratocystis</taxon>
    </lineage>
</organism>
<feature type="compositionally biased region" description="Polar residues" evidence="6">
    <location>
        <begin position="43"/>
        <end position="54"/>
    </location>
</feature>
<evidence type="ECO:0000313" key="9">
    <source>
        <dbReference type="Proteomes" id="UP001610728"/>
    </source>
</evidence>
<feature type="compositionally biased region" description="Pro residues" evidence="6">
    <location>
        <begin position="76"/>
        <end position="93"/>
    </location>
</feature>
<dbReference type="InterPro" id="IPR007219">
    <property type="entry name" value="XnlR_reg_dom"/>
</dbReference>